<dbReference type="PANTHER" id="PTHR34301">
    <property type="entry name" value="DNA-BINDING PROTEIN-RELATED"/>
    <property type="match status" value="1"/>
</dbReference>
<evidence type="ECO:0000259" key="1">
    <source>
        <dbReference type="Pfam" id="PF13173"/>
    </source>
</evidence>
<dbReference type="Pfam" id="PF21100">
    <property type="entry name" value="WHD_MCM"/>
    <property type="match status" value="1"/>
</dbReference>
<dbReference type="SUPFAM" id="SSF46785">
    <property type="entry name" value="Winged helix' DNA-binding domain"/>
    <property type="match status" value="1"/>
</dbReference>
<dbReference type="AlphaFoldDB" id="A0A497JHH6"/>
<dbReference type="InterPro" id="IPR041682">
    <property type="entry name" value="AAA_14"/>
</dbReference>
<dbReference type="EMBL" id="QMWP01000045">
    <property type="protein sequence ID" value="RLG70606.1"/>
    <property type="molecule type" value="Genomic_DNA"/>
</dbReference>
<evidence type="ECO:0000259" key="2">
    <source>
        <dbReference type="Pfam" id="PF21100"/>
    </source>
</evidence>
<feature type="non-terminal residue" evidence="3">
    <location>
        <position position="1"/>
    </location>
</feature>
<dbReference type="InterPro" id="IPR048907">
    <property type="entry name" value="WHD_MCM_arc"/>
</dbReference>
<protein>
    <submittedName>
        <fullName evidence="3">Uncharacterized protein</fullName>
    </submittedName>
</protein>
<dbReference type="Proteomes" id="UP000278031">
    <property type="component" value="Unassembled WGS sequence"/>
</dbReference>
<dbReference type="InterPro" id="IPR036388">
    <property type="entry name" value="WH-like_DNA-bd_sf"/>
</dbReference>
<sequence>KVAYNQLDVPKVWLDGFEAEPIPIQELIADRLFALVAQADVTSKLTEKIESVQFPIVTLNLKQKKLAALSRKINSVFEKTGKFGVIFIDEAQMLKEHKVDYFLAHLYDHADRIKIVMAGSQVGLLEEFIGKNASSPLFGRAKTQIEMKRLSPENSLVFLIQGCAQANIRVDIEELKDAVNTFDGLIGWLTYYGYYRIRYGHEKAKELVFKDAEEIIRDEFLRFMSQQRGKKKRFLYVLKAIANGYNTWNEIKEFIKIKKRENISDSRLLNLLERLSDYSFIERDGNKYLLCDPIMEKFFRSSS</sequence>
<comment type="caution">
    <text evidence="3">The sequence shown here is derived from an EMBL/GenBank/DDBJ whole genome shotgun (WGS) entry which is preliminary data.</text>
</comment>
<proteinExistence type="predicted"/>
<gene>
    <name evidence="3" type="ORF">DRO04_01570</name>
</gene>
<dbReference type="Gene3D" id="1.10.8.60">
    <property type="match status" value="1"/>
</dbReference>
<dbReference type="InterPro" id="IPR027417">
    <property type="entry name" value="P-loop_NTPase"/>
</dbReference>
<evidence type="ECO:0000313" key="3">
    <source>
        <dbReference type="EMBL" id="RLG70606.1"/>
    </source>
</evidence>
<dbReference type="Pfam" id="PF13173">
    <property type="entry name" value="AAA_14"/>
    <property type="match status" value="1"/>
</dbReference>
<evidence type="ECO:0000313" key="4">
    <source>
        <dbReference type="Proteomes" id="UP000278031"/>
    </source>
</evidence>
<dbReference type="SUPFAM" id="SSF52540">
    <property type="entry name" value="P-loop containing nucleoside triphosphate hydrolases"/>
    <property type="match status" value="1"/>
</dbReference>
<dbReference type="InterPro" id="IPR036390">
    <property type="entry name" value="WH_DNA-bd_sf"/>
</dbReference>
<name>A0A497JHH6_9ARCH</name>
<accession>A0A497JHH6</accession>
<dbReference type="Gene3D" id="1.10.10.10">
    <property type="entry name" value="Winged helix-like DNA-binding domain superfamily/Winged helix DNA-binding domain"/>
    <property type="match status" value="1"/>
</dbReference>
<reference evidence="3 4" key="1">
    <citation type="submission" date="2018-06" db="EMBL/GenBank/DDBJ databases">
        <title>Extensive metabolic versatility and redundancy in microbially diverse, dynamic hydrothermal sediments.</title>
        <authorList>
            <person name="Dombrowski N."/>
            <person name="Teske A."/>
            <person name="Baker B.J."/>
        </authorList>
    </citation>
    <scope>NUCLEOTIDE SEQUENCE [LARGE SCALE GENOMIC DNA]</scope>
    <source>
        <strain evidence="3">B51_G17</strain>
    </source>
</reference>
<feature type="domain" description="MCM C-terminal" evidence="2">
    <location>
        <begin position="231"/>
        <end position="288"/>
    </location>
</feature>
<dbReference type="PANTHER" id="PTHR34301:SF8">
    <property type="entry name" value="ATPASE DOMAIN-CONTAINING PROTEIN"/>
    <property type="match status" value="1"/>
</dbReference>
<organism evidence="3 4">
    <name type="scientific">Candidatus Iainarchaeum sp</name>
    <dbReference type="NCBI Taxonomy" id="3101447"/>
    <lineage>
        <taxon>Archaea</taxon>
        <taxon>Candidatus Iainarchaeota</taxon>
        <taxon>Candidatus Iainarchaeia</taxon>
        <taxon>Candidatus Iainarchaeales</taxon>
        <taxon>Candidatus Iainarchaeaceae</taxon>
        <taxon>Candidatus Iainarchaeum</taxon>
    </lineage>
</organism>
<feature type="domain" description="AAA" evidence="1">
    <location>
        <begin position="54"/>
        <end position="150"/>
    </location>
</feature>
<dbReference type="Gene3D" id="3.40.50.300">
    <property type="entry name" value="P-loop containing nucleotide triphosphate hydrolases"/>
    <property type="match status" value="1"/>
</dbReference>